<reference evidence="3 4" key="1">
    <citation type="submission" date="2023-08" db="EMBL/GenBank/DDBJ databases">
        <title>Black Yeasts Isolated from many extreme environments.</title>
        <authorList>
            <person name="Coleine C."/>
            <person name="Stajich J.E."/>
            <person name="Selbmann L."/>
        </authorList>
    </citation>
    <scope>NUCLEOTIDE SEQUENCE [LARGE SCALE GENOMIC DNA]</scope>
    <source>
        <strain evidence="3 4">CCFEE 536</strain>
    </source>
</reference>
<dbReference type="Pfam" id="PF15902">
    <property type="entry name" value="Sortilin-Vps10"/>
    <property type="match status" value="1"/>
</dbReference>
<keyword evidence="4" id="KW-1185">Reference proteome</keyword>
<feature type="non-terminal residue" evidence="3">
    <location>
        <position position="133"/>
    </location>
</feature>
<evidence type="ECO:0000313" key="4">
    <source>
        <dbReference type="Proteomes" id="UP001357485"/>
    </source>
</evidence>
<dbReference type="PANTHER" id="PTHR12106">
    <property type="entry name" value="SORTILIN RELATED"/>
    <property type="match status" value="1"/>
</dbReference>
<organism evidence="3 4">
    <name type="scientific">Cryomyces antarcticus</name>
    <dbReference type="NCBI Taxonomy" id="329879"/>
    <lineage>
        <taxon>Eukaryota</taxon>
        <taxon>Fungi</taxon>
        <taxon>Dikarya</taxon>
        <taxon>Ascomycota</taxon>
        <taxon>Pezizomycotina</taxon>
        <taxon>Dothideomycetes</taxon>
        <taxon>Dothideomycetes incertae sedis</taxon>
        <taxon>Cryomyces</taxon>
    </lineage>
</organism>
<keyword evidence="1" id="KW-0677">Repeat</keyword>
<dbReference type="InterPro" id="IPR050310">
    <property type="entry name" value="VPS10-sortilin"/>
</dbReference>
<dbReference type="InterPro" id="IPR031778">
    <property type="entry name" value="Sortilin_N"/>
</dbReference>
<sequence length="133" mass="15177">MDRGKTIHSFTAPEAPNQDRLQILSFHPAEKDWLIWTGGKDCSGFGKDCHSVAHVSTKGGGDWKILLPFVRKCQFISREGRKDSEQLIYCEQYLNEDPSNSLQLVASDDWFEHKDVRIENVISFATMSEFIVV</sequence>
<dbReference type="Proteomes" id="UP001357485">
    <property type="component" value="Unassembled WGS sequence"/>
</dbReference>
<proteinExistence type="predicted"/>
<dbReference type="EMBL" id="JAVRRA010026938">
    <property type="protein sequence ID" value="KAK5073302.1"/>
    <property type="molecule type" value="Genomic_DNA"/>
</dbReference>
<protein>
    <submittedName>
        <fullName evidence="3">Vacuolar protein sorting/targeting protein PEP1</fullName>
    </submittedName>
</protein>
<comment type="caution">
    <text evidence="3">The sequence shown here is derived from an EMBL/GenBank/DDBJ whole genome shotgun (WGS) entry which is preliminary data.</text>
</comment>
<dbReference type="PANTHER" id="PTHR12106:SF27">
    <property type="entry name" value="SORTILIN-RELATED RECEPTOR"/>
    <property type="match status" value="1"/>
</dbReference>
<evidence type="ECO:0000259" key="2">
    <source>
        <dbReference type="Pfam" id="PF15902"/>
    </source>
</evidence>
<accession>A0ABR0JUW3</accession>
<name>A0ABR0JUW3_9PEZI</name>
<feature type="domain" description="Sortilin N-terminal" evidence="2">
    <location>
        <begin position="2"/>
        <end position="133"/>
    </location>
</feature>
<gene>
    <name evidence="3" type="primary">VPS10_1</name>
    <name evidence="3" type="ORF">LTR16_009141</name>
</gene>
<evidence type="ECO:0000313" key="3">
    <source>
        <dbReference type="EMBL" id="KAK5073302.1"/>
    </source>
</evidence>
<evidence type="ECO:0000256" key="1">
    <source>
        <dbReference type="ARBA" id="ARBA00022737"/>
    </source>
</evidence>